<dbReference type="Pfam" id="PF00810">
    <property type="entry name" value="ER_lumen_recept"/>
    <property type="match status" value="1"/>
</dbReference>
<keyword evidence="13" id="KW-1185">Reference proteome</keyword>
<evidence type="ECO:0000256" key="5">
    <source>
        <dbReference type="ARBA" id="ARBA00022824"/>
    </source>
</evidence>
<keyword evidence="10" id="KW-0675">Receptor</keyword>
<dbReference type="InterPro" id="IPR000133">
    <property type="entry name" value="ER_ret_rcpt"/>
</dbReference>
<evidence type="ECO:0000256" key="11">
    <source>
        <dbReference type="SAM" id="Phobius"/>
    </source>
</evidence>
<evidence type="ECO:0000313" key="13">
    <source>
        <dbReference type="Proteomes" id="UP001189429"/>
    </source>
</evidence>
<evidence type="ECO:0000256" key="10">
    <source>
        <dbReference type="ARBA" id="ARBA00023170"/>
    </source>
</evidence>
<reference evidence="12" key="1">
    <citation type="submission" date="2023-10" db="EMBL/GenBank/DDBJ databases">
        <authorList>
            <person name="Chen Y."/>
            <person name="Shah S."/>
            <person name="Dougan E. K."/>
            <person name="Thang M."/>
            <person name="Chan C."/>
        </authorList>
    </citation>
    <scope>NUCLEOTIDE SEQUENCE [LARGE SCALE GENOMIC DNA]</scope>
</reference>
<feature type="transmembrane region" description="Helical" evidence="11">
    <location>
        <begin position="142"/>
        <end position="163"/>
    </location>
</feature>
<name>A0ABN9X6N6_9DINO</name>
<comment type="caution">
    <text evidence="12">The sequence shown here is derived from an EMBL/GenBank/DDBJ whole genome shotgun (WGS) entry which is preliminary data.</text>
</comment>
<evidence type="ECO:0000256" key="4">
    <source>
        <dbReference type="ARBA" id="ARBA00022692"/>
    </source>
</evidence>
<keyword evidence="6" id="KW-0931">ER-Golgi transport</keyword>
<comment type="similarity">
    <text evidence="2">Belongs to the ERD2 family.</text>
</comment>
<evidence type="ECO:0000256" key="6">
    <source>
        <dbReference type="ARBA" id="ARBA00022892"/>
    </source>
</evidence>
<proteinExistence type="inferred from homology"/>
<comment type="subcellular location">
    <subcellularLocation>
        <location evidence="1">Endoplasmic reticulum membrane</location>
        <topology evidence="1">Multi-pass membrane protein</topology>
    </subcellularLocation>
</comment>
<keyword evidence="4 11" id="KW-0812">Transmembrane</keyword>
<evidence type="ECO:0000313" key="12">
    <source>
        <dbReference type="EMBL" id="CAK0893639.1"/>
    </source>
</evidence>
<evidence type="ECO:0000256" key="3">
    <source>
        <dbReference type="ARBA" id="ARBA00022448"/>
    </source>
</evidence>
<keyword evidence="7" id="KW-0653">Protein transport</keyword>
<gene>
    <name evidence="12" type="ORF">PCOR1329_LOCUS72906</name>
</gene>
<protein>
    <submittedName>
        <fullName evidence="12">Uncharacterized protein</fullName>
    </submittedName>
</protein>
<keyword evidence="5" id="KW-0256">Endoplasmic reticulum</keyword>
<keyword evidence="8 11" id="KW-1133">Transmembrane helix</keyword>
<dbReference type="EMBL" id="CAUYUJ010019778">
    <property type="protein sequence ID" value="CAK0893639.1"/>
    <property type="molecule type" value="Genomic_DNA"/>
</dbReference>
<keyword evidence="3" id="KW-0813">Transport</keyword>
<feature type="transmembrane region" description="Helical" evidence="11">
    <location>
        <begin position="107"/>
        <end position="130"/>
    </location>
</feature>
<evidence type="ECO:0000256" key="9">
    <source>
        <dbReference type="ARBA" id="ARBA00023136"/>
    </source>
</evidence>
<organism evidence="12 13">
    <name type="scientific">Prorocentrum cordatum</name>
    <dbReference type="NCBI Taxonomy" id="2364126"/>
    <lineage>
        <taxon>Eukaryota</taxon>
        <taxon>Sar</taxon>
        <taxon>Alveolata</taxon>
        <taxon>Dinophyceae</taxon>
        <taxon>Prorocentrales</taxon>
        <taxon>Prorocentraceae</taxon>
        <taxon>Prorocentrum</taxon>
    </lineage>
</organism>
<evidence type="ECO:0000256" key="2">
    <source>
        <dbReference type="ARBA" id="ARBA00010120"/>
    </source>
</evidence>
<accession>A0ABN9X6N6</accession>
<evidence type="ECO:0000256" key="1">
    <source>
        <dbReference type="ARBA" id="ARBA00004477"/>
    </source>
</evidence>
<evidence type="ECO:0000256" key="7">
    <source>
        <dbReference type="ARBA" id="ARBA00022927"/>
    </source>
</evidence>
<keyword evidence="9 11" id="KW-0472">Membrane</keyword>
<sequence length="189" mass="20070">MLGNKLPRRSADAVVQAADAASLAAALVALGSLATWRRSCYQGGTDTFGAPSWCLVAAACALGCTARADLSKAFVPDALWTTALCLDAASPLPQLGMIARRGGAADAAVGHHVALLWCSRALALTFWWLIRGTWSRGTSWTGWSIMAVLAAQLVMLSRFMAYWCRGCWASGLLAPLPCAERDRAARKED</sequence>
<evidence type="ECO:0000256" key="8">
    <source>
        <dbReference type="ARBA" id="ARBA00022989"/>
    </source>
</evidence>
<dbReference type="Proteomes" id="UP001189429">
    <property type="component" value="Unassembled WGS sequence"/>
</dbReference>